<dbReference type="Proteomes" id="UP000320585">
    <property type="component" value="Chromosome"/>
</dbReference>
<sequence>MMEGTLMERLRRMADRVISERPSDRVLNFTLDGEKYWIKRKLGNGRNQLVKYSVEKEFYYEIARMTIAGRNNPDLVPEIEVLTPDYMVTKDGGPTVKNWLDSDKSEAEKELILEEAGAALAALHKNGIVHGRPALRDITWNDGVIHFLDWENRMYSQDPATQKALDFILLLQGIYRENYPEARERADALERGYVKNGGEETREEARRFLMKHSIVGSLTRQLAPFKMKDIESVRKIYDHLLT</sequence>
<name>A0A8D4UVJ7_9FIRM</name>
<keyword evidence="2" id="KW-1185">Reference proteome</keyword>
<dbReference type="AlphaFoldDB" id="A0A8D4UVJ7"/>
<dbReference type="InterPro" id="IPR011009">
    <property type="entry name" value="Kinase-like_dom_sf"/>
</dbReference>
<dbReference type="OrthoDB" id="1630538at2"/>
<protein>
    <submittedName>
        <fullName evidence="1">Uncharacterized protein</fullName>
    </submittedName>
</protein>
<proteinExistence type="predicted"/>
<evidence type="ECO:0000313" key="2">
    <source>
        <dbReference type="Proteomes" id="UP000320585"/>
    </source>
</evidence>
<gene>
    <name evidence="1" type="ORF">Dia5BBH33_17330</name>
</gene>
<evidence type="ECO:0000313" key="1">
    <source>
        <dbReference type="EMBL" id="BBK25798.1"/>
    </source>
</evidence>
<dbReference type="RefSeq" id="WP_143332814.1">
    <property type="nucleotide sequence ID" value="NZ_AP019697.1"/>
</dbReference>
<accession>A0A8D4UVJ7</accession>
<reference evidence="2" key="1">
    <citation type="submission" date="2019-05" db="EMBL/GenBank/DDBJ databases">
        <title>Complete genome sequencing of Dialister sp. strain 5BBH33.</title>
        <authorList>
            <person name="Sakamoto M."/>
            <person name="Murakami T."/>
            <person name="Mori H."/>
        </authorList>
    </citation>
    <scope>NUCLEOTIDE SEQUENCE [LARGE SCALE GENOMIC DNA]</scope>
    <source>
        <strain evidence="2">5BBH33</strain>
    </source>
</reference>
<dbReference type="GeneID" id="92716952"/>
<organism evidence="1 2">
    <name type="scientific">Dialister hominis</name>
    <dbReference type="NCBI Taxonomy" id="2582419"/>
    <lineage>
        <taxon>Bacteria</taxon>
        <taxon>Bacillati</taxon>
        <taxon>Bacillota</taxon>
        <taxon>Negativicutes</taxon>
        <taxon>Veillonellales</taxon>
        <taxon>Veillonellaceae</taxon>
        <taxon>Dialister</taxon>
    </lineage>
</organism>
<dbReference type="KEGG" id="dho:Dia5BBH33_17330"/>
<dbReference type="SUPFAM" id="SSF56112">
    <property type="entry name" value="Protein kinase-like (PK-like)"/>
    <property type="match status" value="1"/>
</dbReference>
<dbReference type="EMBL" id="AP019697">
    <property type="protein sequence ID" value="BBK25798.1"/>
    <property type="molecule type" value="Genomic_DNA"/>
</dbReference>